<organism evidence="1 2">
    <name type="scientific">Dipteronia dyeriana</name>
    <dbReference type="NCBI Taxonomy" id="168575"/>
    <lineage>
        <taxon>Eukaryota</taxon>
        <taxon>Viridiplantae</taxon>
        <taxon>Streptophyta</taxon>
        <taxon>Embryophyta</taxon>
        <taxon>Tracheophyta</taxon>
        <taxon>Spermatophyta</taxon>
        <taxon>Magnoliopsida</taxon>
        <taxon>eudicotyledons</taxon>
        <taxon>Gunneridae</taxon>
        <taxon>Pentapetalae</taxon>
        <taxon>rosids</taxon>
        <taxon>malvids</taxon>
        <taxon>Sapindales</taxon>
        <taxon>Sapindaceae</taxon>
        <taxon>Hippocastanoideae</taxon>
        <taxon>Acereae</taxon>
        <taxon>Dipteronia</taxon>
    </lineage>
</organism>
<keyword evidence="2" id="KW-1185">Reference proteome</keyword>
<evidence type="ECO:0000313" key="1">
    <source>
        <dbReference type="EMBL" id="KAK2655694.1"/>
    </source>
</evidence>
<name>A0AAD9XAB8_9ROSI</name>
<reference evidence="1" key="1">
    <citation type="journal article" date="2023" name="Plant J.">
        <title>Genome sequences and population genomics provide insights into the demographic history, inbreeding, and mutation load of two 'living fossil' tree species of Dipteronia.</title>
        <authorList>
            <person name="Feng Y."/>
            <person name="Comes H.P."/>
            <person name="Chen J."/>
            <person name="Zhu S."/>
            <person name="Lu R."/>
            <person name="Zhang X."/>
            <person name="Li P."/>
            <person name="Qiu J."/>
            <person name="Olsen K.M."/>
            <person name="Qiu Y."/>
        </authorList>
    </citation>
    <scope>NUCLEOTIDE SEQUENCE</scope>
    <source>
        <strain evidence="1">KIB01</strain>
    </source>
</reference>
<accession>A0AAD9XAB8</accession>
<proteinExistence type="predicted"/>
<sequence length="99" mass="10945">MKIFGLNARGLGSSRTFNILLVHKQESKVELMFLMDTRCNQAKIELCWVKLGFAGKIVVDSVGKSGGLCLFWDSSIDVVHLSFSSGHINVSIQDTNNKN</sequence>
<gene>
    <name evidence="1" type="ORF">Ddye_008746</name>
</gene>
<evidence type="ECO:0000313" key="2">
    <source>
        <dbReference type="Proteomes" id="UP001280121"/>
    </source>
</evidence>
<protein>
    <submittedName>
        <fullName evidence="1">Uncharacterized protein</fullName>
    </submittedName>
</protein>
<dbReference type="AlphaFoldDB" id="A0AAD9XAB8"/>
<dbReference type="EMBL" id="JANJYI010000003">
    <property type="protein sequence ID" value="KAK2655694.1"/>
    <property type="molecule type" value="Genomic_DNA"/>
</dbReference>
<comment type="caution">
    <text evidence="1">The sequence shown here is derived from an EMBL/GenBank/DDBJ whole genome shotgun (WGS) entry which is preliminary data.</text>
</comment>
<dbReference type="Proteomes" id="UP001280121">
    <property type="component" value="Unassembled WGS sequence"/>
</dbReference>